<feature type="compositionally biased region" description="Basic and acidic residues" evidence="1">
    <location>
        <begin position="264"/>
        <end position="274"/>
    </location>
</feature>
<protein>
    <recommendedName>
        <fullName evidence="5">MARVEL domain-containing protein</fullName>
    </recommendedName>
</protein>
<dbReference type="EMBL" id="JARPMG010000013">
    <property type="protein sequence ID" value="KAJ8096900.1"/>
    <property type="molecule type" value="Genomic_DNA"/>
</dbReference>
<dbReference type="AlphaFoldDB" id="A0AAD7QL26"/>
<feature type="transmembrane region" description="Helical" evidence="2">
    <location>
        <begin position="58"/>
        <end position="78"/>
    </location>
</feature>
<evidence type="ECO:0000256" key="2">
    <source>
        <dbReference type="SAM" id="Phobius"/>
    </source>
</evidence>
<feature type="transmembrane region" description="Helical" evidence="2">
    <location>
        <begin position="141"/>
        <end position="161"/>
    </location>
</feature>
<evidence type="ECO:0000313" key="4">
    <source>
        <dbReference type="Proteomes" id="UP001217417"/>
    </source>
</evidence>
<feature type="region of interest" description="Disordered" evidence="1">
    <location>
        <begin position="201"/>
        <end position="223"/>
    </location>
</feature>
<proteinExistence type="predicted"/>
<feature type="region of interest" description="Disordered" evidence="1">
    <location>
        <begin position="245"/>
        <end position="282"/>
    </location>
</feature>
<dbReference type="GeneID" id="80884085"/>
<accession>A0AAD7QL26</accession>
<keyword evidence="4" id="KW-1185">Reference proteome</keyword>
<comment type="caution">
    <text evidence="3">The sequence shown here is derived from an EMBL/GenBank/DDBJ whole genome shotgun (WGS) entry which is preliminary data.</text>
</comment>
<feature type="transmembrane region" description="Helical" evidence="2">
    <location>
        <begin position="27"/>
        <end position="46"/>
    </location>
</feature>
<evidence type="ECO:0000313" key="3">
    <source>
        <dbReference type="EMBL" id="KAJ8096900.1"/>
    </source>
</evidence>
<organism evidence="3 4">
    <name type="scientific">Lipomyces tetrasporus</name>
    <dbReference type="NCBI Taxonomy" id="54092"/>
    <lineage>
        <taxon>Eukaryota</taxon>
        <taxon>Fungi</taxon>
        <taxon>Dikarya</taxon>
        <taxon>Ascomycota</taxon>
        <taxon>Saccharomycotina</taxon>
        <taxon>Lipomycetes</taxon>
        <taxon>Lipomycetales</taxon>
        <taxon>Lipomycetaceae</taxon>
        <taxon>Lipomyces</taxon>
    </lineage>
</organism>
<gene>
    <name evidence="3" type="ORF">POJ06DRAFT_263700</name>
</gene>
<dbReference type="Proteomes" id="UP001217417">
    <property type="component" value="Unassembled WGS sequence"/>
</dbReference>
<name>A0AAD7QL26_9ASCO</name>
<feature type="transmembrane region" description="Helical" evidence="2">
    <location>
        <begin position="90"/>
        <end position="111"/>
    </location>
</feature>
<keyword evidence="2" id="KW-0812">Transmembrane</keyword>
<evidence type="ECO:0008006" key="5">
    <source>
        <dbReference type="Google" id="ProtNLM"/>
    </source>
</evidence>
<keyword evidence="2" id="KW-0472">Membrane</keyword>
<evidence type="ECO:0000256" key="1">
    <source>
        <dbReference type="SAM" id="MobiDB-lite"/>
    </source>
</evidence>
<sequence length="291" mass="32096">MTPKYPSISFQAPTATALHHPSMQATLFIRILQVIISTIVLGIAGYNLNIKAYGVQAAWIYIVIVSGSSLLLTLWFLFRISGYTAQEYCATHAIWCVLWLAALSVQLHYVLTPLPCTSFDDDTDVTDIVEWFERNSCEREIVLLSFMLAAVIIWVGCAVLYSTVTYFRRISCGGDSVGVPSARKGQIGIVEKAYEDGMAQQHDSPKALSNIENSSRPSPRASVDAAVPSPYQVFVNTPVVESVGQSLEMPSHPTEGSIRSFKSRSVDERPSVDKPKKRKGCRDCQCALTYC</sequence>
<reference evidence="3" key="1">
    <citation type="submission" date="2023-03" db="EMBL/GenBank/DDBJ databases">
        <title>Near-Complete genome sequence of Lipomyces tetrasporous NRRL Y-64009, an oleaginous yeast capable of growing on lignocellulosic hydrolysates.</title>
        <authorList>
            <consortium name="Lawrence Berkeley National Laboratory"/>
            <person name="Jagtap S.S."/>
            <person name="Liu J.-J."/>
            <person name="Walukiewicz H.E."/>
            <person name="Pangilinan J."/>
            <person name="Lipzen A."/>
            <person name="Ahrendt S."/>
            <person name="Koriabine M."/>
            <person name="Cobaugh K."/>
            <person name="Salamov A."/>
            <person name="Yoshinaga Y."/>
            <person name="Ng V."/>
            <person name="Daum C."/>
            <person name="Grigoriev I.V."/>
            <person name="Slininger P.J."/>
            <person name="Dien B.S."/>
            <person name="Jin Y.-S."/>
            <person name="Rao C.V."/>
        </authorList>
    </citation>
    <scope>NUCLEOTIDE SEQUENCE</scope>
    <source>
        <strain evidence="3">NRRL Y-64009</strain>
    </source>
</reference>
<dbReference type="RefSeq" id="XP_056040350.1">
    <property type="nucleotide sequence ID" value="XM_056188919.1"/>
</dbReference>
<keyword evidence="2" id="KW-1133">Transmembrane helix</keyword>